<evidence type="ECO:0000256" key="1">
    <source>
        <dbReference type="SAM" id="MobiDB-lite"/>
    </source>
</evidence>
<dbReference type="PANTHER" id="PTHR37984:SF5">
    <property type="entry name" value="PROTEIN NYNRIN-LIKE"/>
    <property type="match status" value="1"/>
</dbReference>
<evidence type="ECO:0000313" key="3">
    <source>
        <dbReference type="EMBL" id="KAJ0390773.1"/>
    </source>
</evidence>
<dbReference type="InterPro" id="IPR050951">
    <property type="entry name" value="Retrovirus_Pol_polyprotein"/>
</dbReference>
<dbReference type="InterPro" id="IPR001584">
    <property type="entry name" value="Integrase_cat-core"/>
</dbReference>
<organism evidence="3 4">
    <name type="scientific">Pythium insidiosum</name>
    <name type="common">Pythiosis disease agent</name>
    <dbReference type="NCBI Taxonomy" id="114742"/>
    <lineage>
        <taxon>Eukaryota</taxon>
        <taxon>Sar</taxon>
        <taxon>Stramenopiles</taxon>
        <taxon>Oomycota</taxon>
        <taxon>Peronosporomycetes</taxon>
        <taxon>Pythiales</taxon>
        <taxon>Pythiaceae</taxon>
        <taxon>Pythium</taxon>
    </lineage>
</organism>
<dbReference type="InterPro" id="IPR036397">
    <property type="entry name" value="RNaseH_sf"/>
</dbReference>
<dbReference type="GO" id="GO:0015074">
    <property type="term" value="P:DNA integration"/>
    <property type="evidence" value="ECO:0007669"/>
    <property type="project" value="InterPro"/>
</dbReference>
<name>A0AAD5LQS6_PYTIN</name>
<accession>A0AAD5LQS6</accession>
<dbReference type="GO" id="GO:0003676">
    <property type="term" value="F:nucleic acid binding"/>
    <property type="evidence" value="ECO:0007669"/>
    <property type="project" value="InterPro"/>
</dbReference>
<feature type="region of interest" description="Disordered" evidence="1">
    <location>
        <begin position="208"/>
        <end position="233"/>
    </location>
</feature>
<dbReference type="PANTHER" id="PTHR37984">
    <property type="entry name" value="PROTEIN CBG26694"/>
    <property type="match status" value="1"/>
</dbReference>
<dbReference type="InterPro" id="IPR012337">
    <property type="entry name" value="RNaseH-like_sf"/>
</dbReference>
<evidence type="ECO:0000259" key="2">
    <source>
        <dbReference type="PROSITE" id="PS50994"/>
    </source>
</evidence>
<dbReference type="FunFam" id="1.10.340.70:FF:000001">
    <property type="entry name" value="Retrovirus-related Pol polyprotein from transposon gypsy-like Protein"/>
    <property type="match status" value="1"/>
</dbReference>
<feature type="domain" description="Integrase catalytic" evidence="2">
    <location>
        <begin position="64"/>
        <end position="229"/>
    </location>
</feature>
<dbReference type="Gene3D" id="3.30.420.10">
    <property type="entry name" value="Ribonuclease H-like superfamily/Ribonuclease H"/>
    <property type="match status" value="1"/>
</dbReference>
<sequence>MLHAAHDDYQGGHQGVARTFDRLRREFYWHNMYRDVERYVKECVDCSTAKGRPGNPGPSPGNLMPEYPFQVISMDFVTPLPASRQGNTSLLLFQDSFTGFVLAKAMQDTSALAIAQAYDSTVFQRFGASSVVRHDRDPRFMSEVFAQFRMMIGAKQRATLAYRPQANGQQERIVEKSDDYRVKLGITGSPYRISPWVHVSRLKPRVLNEDRPSPAQEAELPEEDDWDASLLPEDSWEADNQAGIFEVERILDSRSGFHSTG</sequence>
<protein>
    <recommendedName>
        <fullName evidence="2">Integrase catalytic domain-containing protein</fullName>
    </recommendedName>
</protein>
<reference evidence="3" key="1">
    <citation type="submission" date="2021-12" db="EMBL/GenBank/DDBJ databases">
        <title>Prjna785345.</title>
        <authorList>
            <person name="Rujirawat T."/>
            <person name="Krajaejun T."/>
        </authorList>
    </citation>
    <scope>NUCLEOTIDE SEQUENCE</scope>
    <source>
        <strain evidence="3">Pi057C3</strain>
    </source>
</reference>
<dbReference type="PROSITE" id="PS50994">
    <property type="entry name" value="INTEGRASE"/>
    <property type="match status" value="1"/>
</dbReference>
<dbReference type="Proteomes" id="UP001209570">
    <property type="component" value="Unassembled WGS sequence"/>
</dbReference>
<dbReference type="InterPro" id="IPR041588">
    <property type="entry name" value="Integrase_H2C2"/>
</dbReference>
<dbReference type="Gene3D" id="1.10.340.70">
    <property type="match status" value="1"/>
</dbReference>
<keyword evidence="4" id="KW-1185">Reference proteome</keyword>
<dbReference type="SUPFAM" id="SSF53098">
    <property type="entry name" value="Ribonuclease H-like"/>
    <property type="match status" value="1"/>
</dbReference>
<dbReference type="EMBL" id="JAKCXM010001641">
    <property type="protein sequence ID" value="KAJ0390773.1"/>
    <property type="molecule type" value="Genomic_DNA"/>
</dbReference>
<gene>
    <name evidence="3" type="ORF">P43SY_010459</name>
</gene>
<dbReference type="Pfam" id="PF17921">
    <property type="entry name" value="Integrase_H2C2"/>
    <property type="match status" value="1"/>
</dbReference>
<comment type="caution">
    <text evidence="3">The sequence shown here is derived from an EMBL/GenBank/DDBJ whole genome shotgun (WGS) entry which is preliminary data.</text>
</comment>
<proteinExistence type="predicted"/>
<evidence type="ECO:0000313" key="4">
    <source>
        <dbReference type="Proteomes" id="UP001209570"/>
    </source>
</evidence>
<dbReference type="AlphaFoldDB" id="A0AAD5LQS6"/>